<feature type="domain" description="SXP/RAL-2 family protein Ani s 5-like cation-binding" evidence="2">
    <location>
        <begin position="42"/>
        <end position="142"/>
    </location>
</feature>
<proteinExistence type="predicted"/>
<dbReference type="PANTHER" id="PTHR21593:SF36">
    <property type="entry name" value="DUF148 DOMAIN-CONTAINING PROTEIN-RELATED"/>
    <property type="match status" value="1"/>
</dbReference>
<protein>
    <recommendedName>
        <fullName evidence="2">SXP/RAL-2 family protein Ani s 5-like cation-binding domain-containing protein</fullName>
    </recommendedName>
</protein>
<evidence type="ECO:0000313" key="3">
    <source>
        <dbReference type="EMBL" id="KIH59716.1"/>
    </source>
</evidence>
<keyword evidence="1" id="KW-0732">Signal</keyword>
<keyword evidence="4" id="KW-1185">Reference proteome</keyword>
<evidence type="ECO:0000313" key="4">
    <source>
        <dbReference type="Proteomes" id="UP000054047"/>
    </source>
</evidence>
<dbReference type="PANTHER" id="PTHR21593">
    <property type="entry name" value="PRION-LIKE- Q/N-RICH -DOMAIN-BEARING PROTEIN PROTEIN"/>
    <property type="match status" value="1"/>
</dbReference>
<dbReference type="InterPro" id="IPR003677">
    <property type="entry name" value="ANIS5_cation-bd"/>
</dbReference>
<feature type="signal peptide" evidence="1">
    <location>
        <begin position="1"/>
        <end position="21"/>
    </location>
</feature>
<evidence type="ECO:0000259" key="2">
    <source>
        <dbReference type="Pfam" id="PF02520"/>
    </source>
</evidence>
<name>A0A0C2GRX2_9BILA</name>
<dbReference type="OrthoDB" id="5854368at2759"/>
<dbReference type="AlphaFoldDB" id="A0A0C2GRX2"/>
<organism evidence="3 4">
    <name type="scientific">Ancylostoma duodenale</name>
    <dbReference type="NCBI Taxonomy" id="51022"/>
    <lineage>
        <taxon>Eukaryota</taxon>
        <taxon>Metazoa</taxon>
        <taxon>Ecdysozoa</taxon>
        <taxon>Nematoda</taxon>
        <taxon>Chromadorea</taxon>
        <taxon>Rhabditida</taxon>
        <taxon>Rhabditina</taxon>
        <taxon>Rhabditomorpha</taxon>
        <taxon>Strongyloidea</taxon>
        <taxon>Ancylostomatidae</taxon>
        <taxon>Ancylostomatinae</taxon>
        <taxon>Ancylostoma</taxon>
    </lineage>
</organism>
<sequence length="150" mass="17437">MCIRVASIAILVVALFLPSQGEQIHTIAKKVPRPFLDKVSKEAKTEFWNVVKDKKLTVKQVRQKQLEWAKKHGVKDQLEKFYKDFEAKAKRTEKKMDVILKSLPGLFKKYMAIADDSKTLNQILKERKALVDKNKKELKMILGALLRFRL</sequence>
<dbReference type="Pfam" id="PF02520">
    <property type="entry name" value="ANIS5_cation-bd"/>
    <property type="match status" value="1"/>
</dbReference>
<evidence type="ECO:0000256" key="1">
    <source>
        <dbReference type="SAM" id="SignalP"/>
    </source>
</evidence>
<dbReference type="EMBL" id="KN731669">
    <property type="protein sequence ID" value="KIH59716.1"/>
    <property type="molecule type" value="Genomic_DNA"/>
</dbReference>
<dbReference type="InterPro" id="IPR052823">
    <property type="entry name" value="SXP/RAL-2_related"/>
</dbReference>
<reference evidence="3 4" key="1">
    <citation type="submission" date="2013-12" db="EMBL/GenBank/DDBJ databases">
        <title>Draft genome of the parsitic nematode Ancylostoma duodenale.</title>
        <authorList>
            <person name="Mitreva M."/>
        </authorList>
    </citation>
    <scope>NUCLEOTIDE SEQUENCE [LARGE SCALE GENOMIC DNA]</scope>
    <source>
        <strain evidence="3 4">Zhejiang</strain>
    </source>
</reference>
<feature type="chain" id="PRO_5002165982" description="SXP/RAL-2 family protein Ani s 5-like cation-binding domain-containing protein" evidence="1">
    <location>
        <begin position="22"/>
        <end position="150"/>
    </location>
</feature>
<accession>A0A0C2GRX2</accession>
<gene>
    <name evidence="3" type="ORF">ANCDUO_10042</name>
</gene>
<dbReference type="Proteomes" id="UP000054047">
    <property type="component" value="Unassembled WGS sequence"/>
</dbReference>